<accession>A0ABQ0LTG6</accession>
<dbReference type="InterPro" id="IPR045339">
    <property type="entry name" value="DUF6534"/>
</dbReference>
<feature type="transmembrane region" description="Helical" evidence="2">
    <location>
        <begin position="78"/>
        <end position="95"/>
    </location>
</feature>
<evidence type="ECO:0000313" key="5">
    <source>
        <dbReference type="Proteomes" id="UP000815677"/>
    </source>
</evidence>
<proteinExistence type="predicted"/>
<dbReference type="PANTHER" id="PTHR40465:SF1">
    <property type="entry name" value="DUF6534 DOMAIN-CONTAINING PROTEIN"/>
    <property type="match status" value="1"/>
</dbReference>
<dbReference type="EMBL" id="DF848626">
    <property type="protein sequence ID" value="GAT54410.1"/>
    <property type="molecule type" value="Genomic_DNA"/>
</dbReference>
<feature type="transmembrane region" description="Helical" evidence="2">
    <location>
        <begin position="193"/>
        <end position="215"/>
    </location>
</feature>
<reference evidence="4" key="1">
    <citation type="submission" date="2014-09" db="EMBL/GenBank/DDBJ databases">
        <title>Genome sequence of the luminous mushroom Mycena chlorophos for searching fungal bioluminescence genes.</title>
        <authorList>
            <person name="Tanaka Y."/>
            <person name="Kasuga D."/>
            <person name="Oba Y."/>
            <person name="Hase S."/>
            <person name="Sato K."/>
            <person name="Oba Y."/>
            <person name="Sakakibara Y."/>
        </authorList>
    </citation>
    <scope>NUCLEOTIDE SEQUENCE</scope>
</reference>
<feature type="region of interest" description="Disordered" evidence="1">
    <location>
        <begin position="330"/>
        <end position="389"/>
    </location>
</feature>
<gene>
    <name evidence="4" type="ORF">MCHLO_11268</name>
</gene>
<dbReference type="Proteomes" id="UP000815677">
    <property type="component" value="Unassembled WGS sequence"/>
</dbReference>
<feature type="transmembrane region" description="Helical" evidence="2">
    <location>
        <begin position="262"/>
        <end position="283"/>
    </location>
</feature>
<name>A0ABQ0LTG6_MYCCL</name>
<keyword evidence="5" id="KW-1185">Reference proteome</keyword>
<feature type="domain" description="DUF6534" evidence="3">
    <location>
        <begin position="199"/>
        <end position="287"/>
    </location>
</feature>
<feature type="compositionally biased region" description="Basic and acidic residues" evidence="1">
    <location>
        <begin position="351"/>
        <end position="361"/>
    </location>
</feature>
<evidence type="ECO:0000313" key="4">
    <source>
        <dbReference type="EMBL" id="GAT54410.1"/>
    </source>
</evidence>
<organism evidence="4 5">
    <name type="scientific">Mycena chlorophos</name>
    <name type="common">Agaric fungus</name>
    <name type="synonym">Agaricus chlorophos</name>
    <dbReference type="NCBI Taxonomy" id="658473"/>
    <lineage>
        <taxon>Eukaryota</taxon>
        <taxon>Fungi</taxon>
        <taxon>Dikarya</taxon>
        <taxon>Basidiomycota</taxon>
        <taxon>Agaricomycotina</taxon>
        <taxon>Agaricomycetes</taxon>
        <taxon>Agaricomycetidae</taxon>
        <taxon>Agaricales</taxon>
        <taxon>Marasmiineae</taxon>
        <taxon>Mycenaceae</taxon>
        <taxon>Mycena</taxon>
    </lineage>
</organism>
<keyword evidence="2" id="KW-0472">Membrane</keyword>
<keyword evidence="2" id="KW-0812">Transmembrane</keyword>
<dbReference type="Pfam" id="PF20152">
    <property type="entry name" value="DUF6534"/>
    <property type="match status" value="1"/>
</dbReference>
<sequence length="389" mass="42977">MPWASPTPRLPPLTPPKLYKTTNVLAYHRPSTQVPVGEIDQVDFWFGTLMNWFLLGALLVNGYFYFLAFAKDQRVNKIIVAFVLRVVAELLETFIDTRNTIGTFGADWGDMDELDRVGWAWFSVPVVGALIACLGQIFFAWRIHIIGNKTLVVPVVIGVLAVFEFGAGLWTGVLINRAGRYSLLTYEAMKPPVAWLSATAAVDLIIVSATIYYLLKARQPGFRGATYAAINRIIKVTVETGVPCAVFAMVDLALFVKYNGNNYHLGTCIWLSKVYSLSILIILNSRMSLTHDAGSFEASVNLNVSDLRFGTQPARVSGIHSQRLTLQLRASSGTVTSESEANTDPDPEMQSLERRSKEGGSEVHTGMEGPVRWKNLKEMHPGGLGSQFE</sequence>
<feature type="transmembrane region" description="Helical" evidence="2">
    <location>
        <begin position="151"/>
        <end position="173"/>
    </location>
</feature>
<evidence type="ECO:0000256" key="1">
    <source>
        <dbReference type="SAM" id="MobiDB-lite"/>
    </source>
</evidence>
<dbReference type="PANTHER" id="PTHR40465">
    <property type="entry name" value="CHROMOSOME 1, WHOLE GENOME SHOTGUN SEQUENCE"/>
    <property type="match status" value="1"/>
</dbReference>
<protein>
    <recommendedName>
        <fullName evidence="3">DUF6534 domain-containing protein</fullName>
    </recommendedName>
</protein>
<feature type="transmembrane region" description="Helical" evidence="2">
    <location>
        <begin position="119"/>
        <end position="139"/>
    </location>
</feature>
<keyword evidence="2" id="KW-1133">Transmembrane helix</keyword>
<evidence type="ECO:0000259" key="3">
    <source>
        <dbReference type="Pfam" id="PF20152"/>
    </source>
</evidence>
<feature type="transmembrane region" description="Helical" evidence="2">
    <location>
        <begin position="236"/>
        <end position="256"/>
    </location>
</feature>
<feature type="compositionally biased region" description="Polar residues" evidence="1">
    <location>
        <begin position="330"/>
        <end position="340"/>
    </location>
</feature>
<feature type="transmembrane region" description="Helical" evidence="2">
    <location>
        <begin position="44"/>
        <end position="66"/>
    </location>
</feature>
<evidence type="ECO:0000256" key="2">
    <source>
        <dbReference type="SAM" id="Phobius"/>
    </source>
</evidence>